<evidence type="ECO:0000256" key="5">
    <source>
        <dbReference type="ARBA" id="ARBA00022679"/>
    </source>
</evidence>
<dbReference type="OrthoDB" id="10250117at2759"/>
<name>A0A087TIR5_STEMI</name>
<accession>A0A087TIR5</accession>
<dbReference type="EMBL" id="KK115395">
    <property type="protein sequence ID" value="KFM65004.1"/>
    <property type="molecule type" value="Genomic_DNA"/>
</dbReference>
<dbReference type="Gene3D" id="3.40.640.10">
    <property type="entry name" value="Type I PLP-dependent aspartate aminotransferase-like (Major domain)"/>
    <property type="match status" value="1"/>
</dbReference>
<dbReference type="OMA" id="HLMANPV"/>
<protein>
    <recommendedName>
        <fullName evidence="8">Selenocysteine lyase</fullName>
        <ecNumber evidence="7">4.4.1.16</ecNumber>
    </recommendedName>
</protein>
<dbReference type="InterPro" id="IPR015422">
    <property type="entry name" value="PyrdxlP-dep_Trfase_small"/>
</dbReference>
<gene>
    <name evidence="10" type="ORF">X975_18055</name>
</gene>
<evidence type="ECO:0000256" key="2">
    <source>
        <dbReference type="ARBA" id="ARBA00004514"/>
    </source>
</evidence>
<dbReference type="GO" id="GO:0005829">
    <property type="term" value="C:cytosol"/>
    <property type="evidence" value="ECO:0007669"/>
    <property type="project" value="UniProtKB-SubCell"/>
</dbReference>
<evidence type="ECO:0000259" key="9">
    <source>
        <dbReference type="Pfam" id="PF00266"/>
    </source>
</evidence>
<comment type="cofactor">
    <cofactor evidence="1">
        <name>pyridoxal 5'-phosphate</name>
        <dbReference type="ChEBI" id="CHEBI:597326"/>
    </cofactor>
</comment>
<keyword evidence="4" id="KW-0963">Cytoplasm</keyword>
<dbReference type="Pfam" id="PF00266">
    <property type="entry name" value="Aminotran_5"/>
    <property type="match status" value="1"/>
</dbReference>
<dbReference type="PANTHER" id="PTHR11601">
    <property type="entry name" value="CYSTEINE DESULFURYLASE FAMILY MEMBER"/>
    <property type="match status" value="1"/>
</dbReference>
<evidence type="ECO:0000256" key="3">
    <source>
        <dbReference type="ARBA" id="ARBA00011738"/>
    </source>
</evidence>
<comment type="subcellular location">
    <subcellularLocation>
        <location evidence="2">Cytoplasm</location>
        <location evidence="2">Cytosol</location>
    </subcellularLocation>
</comment>
<evidence type="ECO:0000313" key="11">
    <source>
        <dbReference type="Proteomes" id="UP000054359"/>
    </source>
</evidence>
<evidence type="ECO:0000313" key="10">
    <source>
        <dbReference type="EMBL" id="KFM65004.1"/>
    </source>
</evidence>
<evidence type="ECO:0000256" key="1">
    <source>
        <dbReference type="ARBA" id="ARBA00001933"/>
    </source>
</evidence>
<evidence type="ECO:0000256" key="4">
    <source>
        <dbReference type="ARBA" id="ARBA00022490"/>
    </source>
</evidence>
<dbReference type="STRING" id="407821.A0A087TIR5"/>
<keyword evidence="10" id="KW-0456">Lyase</keyword>
<keyword evidence="11" id="KW-1185">Reference proteome</keyword>
<dbReference type="AlphaFoldDB" id="A0A087TIR5"/>
<feature type="non-terminal residue" evidence="10">
    <location>
        <position position="157"/>
    </location>
</feature>
<comment type="subunit">
    <text evidence="3">Homodimer.</text>
</comment>
<reference evidence="10 11" key="1">
    <citation type="submission" date="2013-11" db="EMBL/GenBank/DDBJ databases">
        <title>Genome sequencing of Stegodyphus mimosarum.</title>
        <authorList>
            <person name="Bechsgaard J."/>
        </authorList>
    </citation>
    <scope>NUCLEOTIDE SEQUENCE [LARGE SCALE GENOMIC DNA]</scope>
</reference>
<proteinExistence type="predicted"/>
<organism evidence="10 11">
    <name type="scientific">Stegodyphus mimosarum</name>
    <name type="common">African social velvet spider</name>
    <dbReference type="NCBI Taxonomy" id="407821"/>
    <lineage>
        <taxon>Eukaryota</taxon>
        <taxon>Metazoa</taxon>
        <taxon>Ecdysozoa</taxon>
        <taxon>Arthropoda</taxon>
        <taxon>Chelicerata</taxon>
        <taxon>Arachnida</taxon>
        <taxon>Araneae</taxon>
        <taxon>Araneomorphae</taxon>
        <taxon>Entelegynae</taxon>
        <taxon>Eresoidea</taxon>
        <taxon>Eresidae</taxon>
        <taxon>Stegodyphus</taxon>
    </lineage>
</organism>
<dbReference type="InterPro" id="IPR015421">
    <property type="entry name" value="PyrdxlP-dep_Trfase_major"/>
</dbReference>
<dbReference type="GO" id="GO:0009000">
    <property type="term" value="F:selenocysteine lyase activity"/>
    <property type="evidence" value="ECO:0007669"/>
    <property type="project" value="UniProtKB-EC"/>
</dbReference>
<dbReference type="GO" id="GO:0016740">
    <property type="term" value="F:transferase activity"/>
    <property type="evidence" value="ECO:0007669"/>
    <property type="project" value="UniProtKB-KW"/>
</dbReference>
<dbReference type="EC" id="4.4.1.16" evidence="7"/>
<evidence type="ECO:0000256" key="8">
    <source>
        <dbReference type="ARBA" id="ARBA00040554"/>
    </source>
</evidence>
<dbReference type="PANTHER" id="PTHR11601:SF62">
    <property type="entry name" value="SELENOCYSTEINE LYASE"/>
    <property type="match status" value="1"/>
</dbReference>
<sequence length="157" mass="16623">MLFGGGQEKGYRPGTENTCMIAGLGKAAELIISNINKYTAHMTSMCNYLELSLSNAFPGKVYFNVKSDVIKLPNTLSVAFNFDKITGEKLLSHAAGISASTGAACHTGGKSSILLASGVPDELVSKSLRLSVGRETSKTDIDNAIETLKQALEKFSS</sequence>
<dbReference type="InterPro" id="IPR015424">
    <property type="entry name" value="PyrdxlP-dep_Trfase"/>
</dbReference>
<feature type="domain" description="Aminotransferase class V" evidence="9">
    <location>
        <begin position="8"/>
        <end position="143"/>
    </location>
</feature>
<evidence type="ECO:0000256" key="7">
    <source>
        <dbReference type="ARBA" id="ARBA00039054"/>
    </source>
</evidence>
<comment type="function">
    <text evidence="6">Catalyzes the decomposition of L-selenocysteine to L-alanine and elemental selenium.</text>
</comment>
<keyword evidence="5" id="KW-0808">Transferase</keyword>
<dbReference type="InterPro" id="IPR000192">
    <property type="entry name" value="Aminotrans_V_dom"/>
</dbReference>
<dbReference type="SUPFAM" id="SSF53383">
    <property type="entry name" value="PLP-dependent transferases"/>
    <property type="match status" value="1"/>
</dbReference>
<evidence type="ECO:0000256" key="6">
    <source>
        <dbReference type="ARBA" id="ARBA00037407"/>
    </source>
</evidence>
<dbReference type="Proteomes" id="UP000054359">
    <property type="component" value="Unassembled WGS sequence"/>
</dbReference>
<dbReference type="Gene3D" id="3.90.1150.10">
    <property type="entry name" value="Aspartate Aminotransferase, domain 1"/>
    <property type="match status" value="1"/>
</dbReference>